<dbReference type="InterPro" id="IPR000210">
    <property type="entry name" value="BTB/POZ_dom"/>
</dbReference>
<dbReference type="PANTHER" id="PTHR24412:SF451">
    <property type="entry name" value="KELCH-LIKE PROTEIN 20"/>
    <property type="match status" value="1"/>
</dbReference>
<dbReference type="OrthoDB" id="5830191at2759"/>
<dbReference type="Gene3D" id="3.30.710.10">
    <property type="entry name" value="Potassium Channel Kv1.1, Chain A"/>
    <property type="match status" value="1"/>
</dbReference>
<proteinExistence type="predicted"/>
<evidence type="ECO:0000259" key="3">
    <source>
        <dbReference type="PROSITE" id="PS50097"/>
    </source>
</evidence>
<sequence>MFQGKRMNANRNVLAAYSNYFKAMFTNDMIESRSREVEMVDMKASSLEALVDFCYTGKITINDKNVLSILQTADVLQLVDVQ</sequence>
<dbReference type="PROSITE" id="PS50097">
    <property type="entry name" value="BTB"/>
    <property type="match status" value="1"/>
</dbReference>
<evidence type="ECO:0000256" key="2">
    <source>
        <dbReference type="ARBA" id="ARBA00022737"/>
    </source>
</evidence>
<dbReference type="InterPro" id="IPR011333">
    <property type="entry name" value="SKP1/BTB/POZ_sf"/>
</dbReference>
<dbReference type="SUPFAM" id="SSF54695">
    <property type="entry name" value="POZ domain"/>
    <property type="match status" value="1"/>
</dbReference>
<keyword evidence="5" id="KW-1185">Reference proteome</keyword>
<feature type="domain" description="BTB" evidence="3">
    <location>
        <begin position="1"/>
        <end position="63"/>
    </location>
</feature>
<accession>A0A2G9TFN9</accession>
<dbReference type="Pfam" id="PF00651">
    <property type="entry name" value="BTB"/>
    <property type="match status" value="1"/>
</dbReference>
<dbReference type="PANTHER" id="PTHR24412">
    <property type="entry name" value="KELCH PROTEIN"/>
    <property type="match status" value="1"/>
</dbReference>
<dbReference type="AlphaFoldDB" id="A0A2G9TFN9"/>
<keyword evidence="1" id="KW-0880">Kelch repeat</keyword>
<organism evidence="4 5">
    <name type="scientific">Teladorsagia circumcincta</name>
    <name type="common">Brown stomach worm</name>
    <name type="synonym">Ostertagia circumcincta</name>
    <dbReference type="NCBI Taxonomy" id="45464"/>
    <lineage>
        <taxon>Eukaryota</taxon>
        <taxon>Metazoa</taxon>
        <taxon>Ecdysozoa</taxon>
        <taxon>Nematoda</taxon>
        <taxon>Chromadorea</taxon>
        <taxon>Rhabditida</taxon>
        <taxon>Rhabditina</taxon>
        <taxon>Rhabditomorpha</taxon>
        <taxon>Strongyloidea</taxon>
        <taxon>Trichostrongylidae</taxon>
        <taxon>Teladorsagia</taxon>
    </lineage>
</organism>
<evidence type="ECO:0000256" key="1">
    <source>
        <dbReference type="ARBA" id="ARBA00022441"/>
    </source>
</evidence>
<feature type="non-terminal residue" evidence="4">
    <location>
        <position position="82"/>
    </location>
</feature>
<protein>
    <submittedName>
        <fullName evidence="4">BTB/POZ domain protein</fullName>
    </submittedName>
</protein>
<gene>
    <name evidence="4" type="ORF">TELCIR_21891</name>
</gene>
<evidence type="ECO:0000313" key="5">
    <source>
        <dbReference type="Proteomes" id="UP000230423"/>
    </source>
</evidence>
<dbReference type="SMART" id="SM00225">
    <property type="entry name" value="BTB"/>
    <property type="match status" value="1"/>
</dbReference>
<evidence type="ECO:0000313" key="4">
    <source>
        <dbReference type="EMBL" id="PIO56708.1"/>
    </source>
</evidence>
<keyword evidence="2" id="KW-0677">Repeat</keyword>
<reference evidence="4 5" key="1">
    <citation type="submission" date="2015-09" db="EMBL/GenBank/DDBJ databases">
        <title>Draft genome of the parasitic nematode Teladorsagia circumcincta isolate WARC Sus (inbred).</title>
        <authorList>
            <person name="Mitreva M."/>
        </authorList>
    </citation>
    <scope>NUCLEOTIDE SEQUENCE [LARGE SCALE GENOMIC DNA]</scope>
    <source>
        <strain evidence="4 5">S</strain>
    </source>
</reference>
<name>A0A2G9TFN9_TELCI</name>
<dbReference type="Proteomes" id="UP000230423">
    <property type="component" value="Unassembled WGS sequence"/>
</dbReference>
<dbReference type="EMBL" id="KZ373465">
    <property type="protein sequence ID" value="PIO56708.1"/>
    <property type="molecule type" value="Genomic_DNA"/>
</dbReference>